<feature type="non-terminal residue" evidence="7">
    <location>
        <position position="503"/>
    </location>
</feature>
<dbReference type="FunFam" id="3.40.50.12780:FF:000003">
    <property type="entry name" value="Long-chain-fatty-acid--CoA ligase FadD"/>
    <property type="match status" value="1"/>
</dbReference>
<organism evidence="7">
    <name type="scientific">marine sediment metagenome</name>
    <dbReference type="NCBI Taxonomy" id="412755"/>
    <lineage>
        <taxon>unclassified sequences</taxon>
        <taxon>metagenomes</taxon>
        <taxon>ecological metagenomes</taxon>
    </lineage>
</organism>
<dbReference type="InterPro" id="IPR000873">
    <property type="entry name" value="AMP-dep_synth/lig_dom"/>
</dbReference>
<feature type="domain" description="AMP-binding enzyme C-terminal" evidence="6">
    <location>
        <begin position="443"/>
        <end position="503"/>
    </location>
</feature>
<feature type="domain" description="AMP-dependent synthetase/ligase" evidence="5">
    <location>
        <begin position="19"/>
        <end position="393"/>
    </location>
</feature>
<dbReference type="CDD" id="cd12118">
    <property type="entry name" value="ttLC_FACS_AEE21_like"/>
    <property type="match status" value="1"/>
</dbReference>
<reference evidence="7" key="1">
    <citation type="journal article" date="2015" name="Nature">
        <title>Complex archaea that bridge the gap between prokaryotes and eukaryotes.</title>
        <authorList>
            <person name="Spang A."/>
            <person name="Saw J.H."/>
            <person name="Jorgensen S.L."/>
            <person name="Zaremba-Niedzwiedzka K."/>
            <person name="Martijn J."/>
            <person name="Lind A.E."/>
            <person name="van Eijk R."/>
            <person name="Schleper C."/>
            <person name="Guy L."/>
            <person name="Ettema T.J."/>
        </authorList>
    </citation>
    <scope>NUCLEOTIDE SEQUENCE</scope>
</reference>
<proteinExistence type="inferred from homology"/>
<evidence type="ECO:0000256" key="2">
    <source>
        <dbReference type="ARBA" id="ARBA00022598"/>
    </source>
</evidence>
<dbReference type="Gene3D" id="3.30.300.30">
    <property type="match status" value="1"/>
</dbReference>
<dbReference type="Pfam" id="PF00501">
    <property type="entry name" value="AMP-binding"/>
    <property type="match status" value="1"/>
</dbReference>
<comment type="caution">
    <text evidence="7">The sequence shown here is derived from an EMBL/GenBank/DDBJ whole genome shotgun (WGS) entry which is preliminary data.</text>
</comment>
<dbReference type="InterPro" id="IPR045851">
    <property type="entry name" value="AMP-bd_C_sf"/>
</dbReference>
<protein>
    <recommendedName>
        <fullName evidence="8">AMP-dependent synthetase/ligase domain-containing protein</fullName>
    </recommendedName>
</protein>
<evidence type="ECO:0000259" key="6">
    <source>
        <dbReference type="Pfam" id="PF13193"/>
    </source>
</evidence>
<comment type="similarity">
    <text evidence="1">Belongs to the ATP-dependent AMP-binding enzyme family.</text>
</comment>
<dbReference type="PANTHER" id="PTHR43859">
    <property type="entry name" value="ACYL-ACTIVATING ENZYME"/>
    <property type="match status" value="1"/>
</dbReference>
<dbReference type="AlphaFoldDB" id="A0A0F9EVW6"/>
<dbReference type="GO" id="GO:0006631">
    <property type="term" value="P:fatty acid metabolic process"/>
    <property type="evidence" value="ECO:0007669"/>
    <property type="project" value="UniProtKB-KW"/>
</dbReference>
<dbReference type="Pfam" id="PF13193">
    <property type="entry name" value="AMP-binding_C"/>
    <property type="match status" value="1"/>
</dbReference>
<name>A0A0F9EVW6_9ZZZZ</name>
<dbReference type="InterPro" id="IPR020845">
    <property type="entry name" value="AMP-binding_CS"/>
</dbReference>
<accession>A0A0F9EVW6</accession>
<dbReference type="InterPro" id="IPR025110">
    <property type="entry name" value="AMP-bd_C"/>
</dbReference>
<evidence type="ECO:0000259" key="5">
    <source>
        <dbReference type="Pfam" id="PF00501"/>
    </source>
</evidence>
<evidence type="ECO:0000313" key="7">
    <source>
        <dbReference type="EMBL" id="KKL49115.1"/>
    </source>
</evidence>
<keyword evidence="2" id="KW-0436">Ligase</keyword>
<evidence type="ECO:0000256" key="4">
    <source>
        <dbReference type="ARBA" id="ARBA00023098"/>
    </source>
</evidence>
<evidence type="ECO:0000256" key="3">
    <source>
        <dbReference type="ARBA" id="ARBA00022832"/>
    </source>
</evidence>
<gene>
    <name evidence="7" type="ORF">LCGC14_2318740</name>
</gene>
<dbReference type="PROSITE" id="PS00455">
    <property type="entry name" value="AMP_BINDING"/>
    <property type="match status" value="1"/>
</dbReference>
<evidence type="ECO:0000256" key="1">
    <source>
        <dbReference type="ARBA" id="ARBA00006432"/>
    </source>
</evidence>
<dbReference type="GO" id="GO:0016874">
    <property type="term" value="F:ligase activity"/>
    <property type="evidence" value="ECO:0007669"/>
    <property type="project" value="UniProtKB-KW"/>
</dbReference>
<dbReference type="NCBIfam" id="NF006020">
    <property type="entry name" value="PRK08162.1"/>
    <property type="match status" value="1"/>
</dbReference>
<dbReference type="SUPFAM" id="SSF56801">
    <property type="entry name" value="Acetyl-CoA synthetase-like"/>
    <property type="match status" value="1"/>
</dbReference>
<dbReference type="Gene3D" id="3.40.50.12780">
    <property type="entry name" value="N-terminal domain of ligase-like"/>
    <property type="match status" value="1"/>
</dbReference>
<keyword evidence="4" id="KW-0443">Lipid metabolism</keyword>
<dbReference type="EMBL" id="LAZR01033079">
    <property type="protein sequence ID" value="KKL49115.1"/>
    <property type="molecule type" value="Genomic_DNA"/>
</dbReference>
<keyword evidence="3" id="KW-0276">Fatty acid metabolism</keyword>
<dbReference type="PANTHER" id="PTHR43859:SF4">
    <property type="entry name" value="BUTANOATE--COA LIGASE AAE1-RELATED"/>
    <property type="match status" value="1"/>
</dbReference>
<evidence type="ECO:0008006" key="8">
    <source>
        <dbReference type="Google" id="ProtNLM"/>
    </source>
</evidence>
<sequence>MVDHKVYYDVLTPVNFIVRSAAVYGDKDAVVYKDRRYSYNEFFGRINRLASALLKIGIGKGDKVAFICPNTPPMLEAHFAVPMIGAVLVSINIRLSSQEILYIINHSDAKVLFVDNEFSGVVKPILNELTAVKTLINICDLSDEKPLNGMEYEEFLNTGSDVPVEISVEDEYEVASINYTSGTTGSPKGVMYHHRGAYLNALGEVMETGLNFRSVYLWTLPMFHCNGWCFPWAVTAVGGTHICLRRVVAEEIFRLVETENVSHLCAAPTVLIGMSTYAEKNDIRLKSTLEVITAGAPPSPTIIQNMEAIGTNITHVYGLTEVYGPHSICAWQPKWDKLPVDERAMLKSRQGVPYTVAMYMEVVDPKSMTPVPRDGKTMGEILMRGNNVMLGYYKDPDATAKAFEGGWFHSGDLAVVHPDGYVQIMDRQKDIIISGGENISSVEVENIIYRHPEVQEVAVIPTPDPKWGEVVKAFVVPKDGCRPSAEDIINFCRDNLAHFKAPK</sequence>
<dbReference type="InterPro" id="IPR042099">
    <property type="entry name" value="ANL_N_sf"/>
</dbReference>